<feature type="region of interest" description="Disordered" evidence="13">
    <location>
        <begin position="358"/>
        <end position="378"/>
    </location>
</feature>
<keyword evidence="6 14" id="KW-0732">Signal</keyword>
<evidence type="ECO:0000256" key="4">
    <source>
        <dbReference type="ARBA" id="ARBA00022475"/>
    </source>
</evidence>
<keyword evidence="11" id="KW-0472">Membrane</keyword>
<keyword evidence="18" id="KW-1185">Reference proteome</keyword>
<comment type="pathway">
    <text evidence="3">Protein modification; protein ubiquitination.</text>
</comment>
<dbReference type="OrthoDB" id="4062651at2759"/>
<evidence type="ECO:0000256" key="14">
    <source>
        <dbReference type="SAM" id="SignalP"/>
    </source>
</evidence>
<dbReference type="PROSITE" id="PS50011">
    <property type="entry name" value="PROTEIN_KINASE_DOM"/>
    <property type="match status" value="1"/>
</dbReference>
<organism evidence="17 18">
    <name type="scientific">Musa troglodytarum</name>
    <name type="common">fe'i banana</name>
    <dbReference type="NCBI Taxonomy" id="320322"/>
    <lineage>
        <taxon>Eukaryota</taxon>
        <taxon>Viridiplantae</taxon>
        <taxon>Streptophyta</taxon>
        <taxon>Embryophyta</taxon>
        <taxon>Tracheophyta</taxon>
        <taxon>Spermatophyta</taxon>
        <taxon>Magnoliopsida</taxon>
        <taxon>Liliopsida</taxon>
        <taxon>Zingiberales</taxon>
        <taxon>Musaceae</taxon>
        <taxon>Musa</taxon>
    </lineage>
</organism>
<dbReference type="InterPro" id="IPR056561">
    <property type="entry name" value="NFP_LYK_LysM1"/>
</dbReference>
<dbReference type="GO" id="GO:0005886">
    <property type="term" value="C:plasma membrane"/>
    <property type="evidence" value="ECO:0007669"/>
    <property type="project" value="UniProtKB-SubCell"/>
</dbReference>
<dbReference type="Pfam" id="PF23457">
    <property type="entry name" value="LysM2_NFP"/>
    <property type="match status" value="1"/>
</dbReference>
<dbReference type="Gene3D" id="3.30.200.20">
    <property type="entry name" value="Phosphorylase Kinase, domain 1"/>
    <property type="match status" value="1"/>
</dbReference>
<dbReference type="FunFam" id="1.10.510.10:FF:000468">
    <property type="entry name" value="PTI1-like tyrosine-protein kinase 3"/>
    <property type="match status" value="1"/>
</dbReference>
<feature type="domain" description="BTB" evidence="16">
    <location>
        <begin position="975"/>
        <end position="1051"/>
    </location>
</feature>
<evidence type="ECO:0000259" key="16">
    <source>
        <dbReference type="PROSITE" id="PS50097"/>
    </source>
</evidence>
<keyword evidence="9" id="KW-0067">ATP-binding</keyword>
<dbReference type="PROSITE" id="PS50097">
    <property type="entry name" value="BTB"/>
    <property type="match status" value="1"/>
</dbReference>
<evidence type="ECO:0000256" key="6">
    <source>
        <dbReference type="ARBA" id="ARBA00022729"/>
    </source>
</evidence>
<evidence type="ECO:0000256" key="7">
    <source>
        <dbReference type="ARBA" id="ARBA00022741"/>
    </source>
</evidence>
<dbReference type="Proteomes" id="UP001055439">
    <property type="component" value="Chromosome 5"/>
</dbReference>
<feature type="chain" id="PRO_5039315526" description="Protein kinase domain-containing protein" evidence="14">
    <location>
        <begin position="31"/>
        <end position="1399"/>
    </location>
</feature>
<dbReference type="InterPro" id="IPR000719">
    <property type="entry name" value="Prot_kinase_dom"/>
</dbReference>
<feature type="region of interest" description="Disordered" evidence="13">
    <location>
        <begin position="416"/>
        <end position="440"/>
    </location>
</feature>
<evidence type="ECO:0000256" key="11">
    <source>
        <dbReference type="ARBA" id="ARBA00023136"/>
    </source>
</evidence>
<evidence type="ECO:0000259" key="15">
    <source>
        <dbReference type="PROSITE" id="PS50011"/>
    </source>
</evidence>
<protein>
    <recommendedName>
        <fullName evidence="19">Protein kinase domain-containing protein</fullName>
    </recommendedName>
</protein>
<evidence type="ECO:0000256" key="8">
    <source>
        <dbReference type="ARBA" id="ARBA00022786"/>
    </source>
</evidence>
<evidence type="ECO:0008006" key="19">
    <source>
        <dbReference type="Google" id="ProtNLM"/>
    </source>
</evidence>
<dbReference type="GO" id="GO:0005524">
    <property type="term" value="F:ATP binding"/>
    <property type="evidence" value="ECO:0007669"/>
    <property type="project" value="UniProtKB-KW"/>
</dbReference>
<evidence type="ECO:0000256" key="5">
    <source>
        <dbReference type="ARBA" id="ARBA00022692"/>
    </source>
</evidence>
<evidence type="ECO:0000256" key="2">
    <source>
        <dbReference type="ARBA" id="ARBA00004162"/>
    </source>
</evidence>
<keyword evidence="4" id="KW-1003">Cell membrane</keyword>
<feature type="region of interest" description="Disordered" evidence="13">
    <location>
        <begin position="758"/>
        <end position="786"/>
    </location>
</feature>
<evidence type="ECO:0000256" key="10">
    <source>
        <dbReference type="ARBA" id="ARBA00022989"/>
    </source>
</evidence>
<name>A0A9E7FU21_9LILI</name>
<keyword evidence="12" id="KW-1015">Disulfide bond</keyword>
<keyword evidence="10" id="KW-1133">Transmembrane helix</keyword>
<evidence type="ECO:0000256" key="12">
    <source>
        <dbReference type="ARBA" id="ARBA00023157"/>
    </source>
</evidence>
<dbReference type="InterPro" id="IPR038920">
    <property type="entry name" value="At3g05675-like"/>
</dbReference>
<dbReference type="InterPro" id="IPR011009">
    <property type="entry name" value="Kinase-like_dom_sf"/>
</dbReference>
<accession>A0A9E7FU21</accession>
<dbReference type="InterPro" id="IPR000210">
    <property type="entry name" value="BTB/POZ_dom"/>
</dbReference>
<gene>
    <name evidence="17" type="ORF">MUK42_21103</name>
</gene>
<keyword evidence="7" id="KW-0547">Nucleotide-binding</keyword>
<dbReference type="InterPro" id="IPR059143">
    <property type="entry name" value="NFP_LysM2"/>
</dbReference>
<dbReference type="SMART" id="SM00220">
    <property type="entry name" value="S_TKc"/>
    <property type="match status" value="1"/>
</dbReference>
<dbReference type="InterPro" id="IPR058039">
    <property type="entry name" value="At3g05675-like_ankyrin"/>
</dbReference>
<dbReference type="CDD" id="cd18186">
    <property type="entry name" value="BTB_POZ_ZBTB_KLHL-like"/>
    <property type="match status" value="1"/>
</dbReference>
<feature type="domain" description="Protein kinase" evidence="15">
    <location>
        <begin position="426"/>
        <end position="744"/>
    </location>
</feature>
<evidence type="ECO:0000256" key="1">
    <source>
        <dbReference type="ARBA" id="ARBA00002668"/>
    </source>
</evidence>
<dbReference type="EMBL" id="CP097507">
    <property type="protein sequence ID" value="URE02264.1"/>
    <property type="molecule type" value="Genomic_DNA"/>
</dbReference>
<sequence>MATRDRLLSRSWWCGFRLWRLGLWPGNARSEPPCACHDCFARLHASQSVCGRWRRAMVDGLPWPILDSTIDPTHSAHVTLACLFPGVPKLVTSFSLLVVKCTSTHGKRSKKMRTRANSCPPLVPTIPSLLLLSLSLLLPQAKGQVPAPQLSDGVRCSADRSIYPCQAYALYRANPTVVPLSVDLASVGDLFGVSRAMIARTTNLTVADSTLPLRQGQLLLVPLTCSCDRNRSYSPAYYQIKADDTFYLVSTLAYGNLTAYPAVELVNPTLVPEDLQIGVIVNFPIFCQCLKNNTINGKNILGLVTYVLQPSDTYASVAASFATDVQTLTDLNGPENMTFSDIFVPLYQIPPPLLRTNVSSEAPASEAPASPPTASAPVVEKNENKGVIAGLAGGLGAVCALQLLLLAWCWRRSNRKGEEVGKGGNYSSMERSGKGGGESTMGKLVSGDGKLITDISEWLDKYKVFDVEELRDATSGFDDSRLIKGSVYKGTIGGEVFAVKKMKWNACDELKILQKVNHTNLVRLEGFCIDAREGTTYLVYEYVENGSLDAWLRNPASARKLDWRTRLRIALDVASGLQYIHEHTWPRVVHKDIKTSNVLLDANLHAKIANFGLASTGCNAVTTHIVGTQGYVAPEYLTDGLVTTKMDVFSFGVVLLELITGREAVNEDGEALWSEAGRLLQSTTGRMEESLLQWVDAALAEQSCPVESVVSIMSVARACLHKNPSKRPSMMDAAYMLSKADEQLSDFSIDGVSVGGSDVAGRHRSPFPSLSSKDDNRDEGRERTKHRDTVAFADPHVLSSGGPWCCTTSFASVAASPPHPLRVPAVVPQNQAEPMPVPIASPSPSPGPMDAPPPTVSALASAVSFSSPYPPYPSSYSKFNSALNAGLLNPMSPPPLPLDKTRSSPTLFDMMANEQDYHPLPATHAGPLQMHLPGRAADAPTAADAQDRQLLLQVRVAEIIGSCSPGNQLNDAESGDVRLTLSSNDGLTVSLNVHRHILVAHSRFFAAKLSDRWSKQQRSLPHIVEISDCDDVEIYVETLRLMYCKDLRRRLMREDVSNVLGILKVSAAISFDAGVLSCLEYLEAAPWAEDEEEKVALLLSQLQLESSGAEEVLKRVSLEVTPSAADEVDGGNGGEEILIRLLQVVLEGKDEKARREMKGLVSKMLRENNTASQCGGLGGGAGANGGGDLSKESLYSACDGCLCSLRHHFARAAASDLTEVAQIARQADNLHWILDILIDRQIADDFLRTWACQAELSDMHSRVPAIHRYEVSRVTARLFVGVGKGHILVSKESRSLLLRTWLEPFYEDFGWMRRACKGLDRHLIEDGLANTILTLPLATQQEILLAWFDRFLNAGDDCPNIQRGFEVWWRRAFWRRNGEAAQLPAQLRITAAAACENSC</sequence>
<evidence type="ECO:0000313" key="17">
    <source>
        <dbReference type="EMBL" id="URE02264.1"/>
    </source>
</evidence>
<dbReference type="Pfam" id="PF25553">
    <property type="entry name" value="BTB-POZ_ANK-like"/>
    <property type="match status" value="1"/>
</dbReference>
<dbReference type="Gene3D" id="1.10.510.10">
    <property type="entry name" value="Transferase(Phosphotransferase) domain 1"/>
    <property type="match status" value="1"/>
</dbReference>
<dbReference type="PANTHER" id="PTHR31060">
    <property type="entry name" value="OSJNBA0011J08.25 PROTEIN-RELATED"/>
    <property type="match status" value="1"/>
</dbReference>
<evidence type="ECO:0000256" key="9">
    <source>
        <dbReference type="ARBA" id="ARBA00022840"/>
    </source>
</evidence>
<reference evidence="17" key="1">
    <citation type="submission" date="2022-05" db="EMBL/GenBank/DDBJ databases">
        <title>The Musa troglodytarum L. genome provides insights into the mechanism of non-climacteric behaviour and enrichment of carotenoids.</title>
        <authorList>
            <person name="Wang J."/>
        </authorList>
    </citation>
    <scope>NUCLEOTIDE SEQUENCE</scope>
    <source>
        <tissue evidence="17">Leaf</tissue>
    </source>
</reference>
<evidence type="ECO:0000313" key="18">
    <source>
        <dbReference type="Proteomes" id="UP001055439"/>
    </source>
</evidence>
<dbReference type="InterPro" id="IPR011333">
    <property type="entry name" value="SKP1/BTB/POZ_sf"/>
</dbReference>
<dbReference type="Pfam" id="PF23446">
    <property type="entry name" value="LysM1_NFP_LYK"/>
    <property type="match status" value="1"/>
</dbReference>
<feature type="compositionally biased region" description="Basic and acidic residues" evidence="13">
    <location>
        <begin position="772"/>
        <end position="786"/>
    </location>
</feature>
<evidence type="ECO:0000256" key="3">
    <source>
        <dbReference type="ARBA" id="ARBA00004906"/>
    </source>
</evidence>
<keyword evidence="8" id="KW-0833">Ubl conjugation pathway</keyword>
<keyword evidence="5" id="KW-0812">Transmembrane</keyword>
<dbReference type="SUPFAM" id="SSF54695">
    <property type="entry name" value="POZ domain"/>
    <property type="match status" value="1"/>
</dbReference>
<dbReference type="Pfam" id="PF00069">
    <property type="entry name" value="Pkinase"/>
    <property type="match status" value="1"/>
</dbReference>
<comment type="subcellular location">
    <subcellularLocation>
        <location evidence="2">Cell membrane</location>
        <topology evidence="2">Single-pass membrane protein</topology>
    </subcellularLocation>
</comment>
<dbReference type="SUPFAM" id="SSF56112">
    <property type="entry name" value="Protein kinase-like (PK-like)"/>
    <property type="match status" value="1"/>
</dbReference>
<evidence type="ECO:0000256" key="13">
    <source>
        <dbReference type="SAM" id="MobiDB-lite"/>
    </source>
</evidence>
<comment type="function">
    <text evidence="1">May act as a substrate-specific adapter of an E3 ubiquitin-protein ligase complex (CUL3-RBX1-BTB) which mediates the ubiquitination and subsequent proteasomal degradation of target proteins.</text>
</comment>
<dbReference type="InterPro" id="IPR008271">
    <property type="entry name" value="Ser/Thr_kinase_AS"/>
</dbReference>
<dbReference type="PROSITE" id="PS00108">
    <property type="entry name" value="PROTEIN_KINASE_ST"/>
    <property type="match status" value="1"/>
</dbReference>
<dbReference type="Gene3D" id="3.30.710.10">
    <property type="entry name" value="Potassium Channel Kv1.1, Chain A"/>
    <property type="match status" value="1"/>
</dbReference>
<feature type="signal peptide" evidence="14">
    <location>
        <begin position="1"/>
        <end position="30"/>
    </location>
</feature>
<proteinExistence type="predicted"/>
<dbReference type="GO" id="GO:0004672">
    <property type="term" value="F:protein kinase activity"/>
    <property type="evidence" value="ECO:0007669"/>
    <property type="project" value="InterPro"/>
</dbReference>
<dbReference type="PANTHER" id="PTHR31060:SF3">
    <property type="entry name" value="OS04G0579700 PROTEIN"/>
    <property type="match status" value="1"/>
</dbReference>